<keyword evidence="9" id="KW-1185">Reference proteome</keyword>
<feature type="coiled-coil region" evidence="5">
    <location>
        <begin position="114"/>
        <end position="141"/>
    </location>
</feature>
<evidence type="ECO:0000313" key="9">
    <source>
        <dbReference type="Proteomes" id="UP000789342"/>
    </source>
</evidence>
<keyword evidence="5" id="KW-0175">Coiled coil</keyword>
<evidence type="ECO:0000259" key="7">
    <source>
        <dbReference type="Pfam" id="PF09368"/>
    </source>
</evidence>
<comment type="subcellular location">
    <subcellularLocation>
        <location evidence="1">Nucleus</location>
    </subcellularLocation>
</comment>
<protein>
    <submittedName>
        <fullName evidence="8">12412_t:CDS:1</fullName>
    </submittedName>
</protein>
<comment type="caution">
    <text evidence="8">The sequence shown here is derived from an EMBL/GenBank/DDBJ whole genome shotgun (WGS) entry which is preliminary data.</text>
</comment>
<feature type="compositionally biased region" description="Acidic residues" evidence="6">
    <location>
        <begin position="73"/>
        <end position="95"/>
    </location>
</feature>
<evidence type="ECO:0000256" key="5">
    <source>
        <dbReference type="SAM" id="Coils"/>
    </source>
</evidence>
<feature type="region of interest" description="Disordered" evidence="6">
    <location>
        <begin position="314"/>
        <end position="336"/>
    </location>
</feature>
<dbReference type="GO" id="GO:0032040">
    <property type="term" value="C:small-subunit processome"/>
    <property type="evidence" value="ECO:0007669"/>
    <property type="project" value="TreeGrafter"/>
</dbReference>
<dbReference type="GO" id="GO:0000462">
    <property type="term" value="P:maturation of SSU-rRNA from tricistronic rRNA transcript (SSU-rRNA, 5.8S rRNA, LSU-rRNA)"/>
    <property type="evidence" value="ECO:0007669"/>
    <property type="project" value="TreeGrafter"/>
</dbReference>
<dbReference type="OrthoDB" id="1924577at2759"/>
<organism evidence="8 9">
    <name type="scientific">Acaulospora morrowiae</name>
    <dbReference type="NCBI Taxonomy" id="94023"/>
    <lineage>
        <taxon>Eukaryota</taxon>
        <taxon>Fungi</taxon>
        <taxon>Fungi incertae sedis</taxon>
        <taxon>Mucoromycota</taxon>
        <taxon>Glomeromycotina</taxon>
        <taxon>Glomeromycetes</taxon>
        <taxon>Diversisporales</taxon>
        <taxon>Acaulosporaceae</taxon>
        <taxon>Acaulospora</taxon>
    </lineage>
</organism>
<dbReference type="Pfam" id="PF09368">
    <property type="entry name" value="Sas10"/>
    <property type="match status" value="1"/>
</dbReference>
<dbReference type="PANTHER" id="PTHR13237:SF8">
    <property type="entry name" value="SOMETHING ABOUT SILENCING PROTEIN 10"/>
    <property type="match status" value="1"/>
</dbReference>
<evidence type="ECO:0000256" key="2">
    <source>
        <dbReference type="ARBA" id="ARBA00010979"/>
    </source>
</evidence>
<dbReference type="Proteomes" id="UP000789342">
    <property type="component" value="Unassembled WGS sequence"/>
</dbReference>
<dbReference type="EMBL" id="CAJVPV010004412">
    <property type="protein sequence ID" value="CAG8572922.1"/>
    <property type="molecule type" value="Genomic_DNA"/>
</dbReference>
<feature type="region of interest" description="Disordered" evidence="6">
    <location>
        <begin position="50"/>
        <end position="96"/>
    </location>
</feature>
<feature type="non-terminal residue" evidence="8">
    <location>
        <position position="585"/>
    </location>
</feature>
<sequence>MGKQPKYETGSDRYDNPGGRIKAIKKLDDIEPDSEDEFHARREKILLDTYDERNYDETESSEEEVFALKTGDTSEDDKDDEFSEESEVSQDEDAVNFDATWGGHKKYYYDADEISDLEEAKEEEEEALRLQKKRISQMAEDDFLEHEELVESKMDDKKLKKQNDKQNLFANSSEIQTEVLNKDRLASLPHEEILRIIQSESPELIELLSEFNKKSLLLQETISLLEKARQKNKINSPAVKFLSIKHQTLVHYLTNISFFLVLKSSGTKNLREHPVIDALVELKVALDKLKELEFKVGDLIKEFIDNLDQPDEVLTESKNENGDEGERAVDSKKKKSKHIKKKRVRVDVKINGKMPRLSPDDVNRDNKTPQILPTPIVEEEFVSFKKSKNKRKLDSTDFGDLDALDEIDAEEKARKKSLRHYVAKIDQKLAKHDRAIRQSGDADLPYKDRDNIRNNKIIRSQKESDANLDDQDWDDDDMQAAIDMDNEDDFYQAVKNAKKVVKEQKMIRSEETNVIYEEDETLPDGAKRQINYQILKNKGLTPRRKKEQRNPRVKHRNKYEKAKKKIKSIRPEVTKQLGSYGGEKT</sequence>
<feature type="region of interest" description="Disordered" evidence="6">
    <location>
        <begin position="536"/>
        <end position="585"/>
    </location>
</feature>
<dbReference type="InterPro" id="IPR007146">
    <property type="entry name" value="Sas10/Utp3/C1D"/>
</dbReference>
<gene>
    <name evidence="8" type="ORF">AMORRO_LOCUS6554</name>
</gene>
<keyword evidence="4" id="KW-0539">Nucleus</keyword>
<feature type="region of interest" description="Disordered" evidence="6">
    <location>
        <begin position="1"/>
        <end position="38"/>
    </location>
</feature>
<feature type="domain" description="Sas10 C-terminal" evidence="7">
    <location>
        <begin position="526"/>
        <end position="585"/>
    </location>
</feature>
<proteinExistence type="inferred from homology"/>
<evidence type="ECO:0000313" key="8">
    <source>
        <dbReference type="EMBL" id="CAG8572922.1"/>
    </source>
</evidence>
<evidence type="ECO:0000256" key="4">
    <source>
        <dbReference type="ARBA" id="ARBA00023242"/>
    </source>
</evidence>
<dbReference type="Pfam" id="PF04000">
    <property type="entry name" value="Sas10_Utp3"/>
    <property type="match status" value="1"/>
</dbReference>
<dbReference type="InterPro" id="IPR018972">
    <property type="entry name" value="Sas10_C_dom"/>
</dbReference>
<keyword evidence="3" id="KW-0597">Phosphoprotein</keyword>
<feature type="compositionally biased region" description="Basic and acidic residues" evidence="6">
    <location>
        <begin position="315"/>
        <end position="331"/>
    </location>
</feature>
<evidence type="ECO:0000256" key="1">
    <source>
        <dbReference type="ARBA" id="ARBA00004123"/>
    </source>
</evidence>
<dbReference type="AlphaFoldDB" id="A0A9N9G2M4"/>
<evidence type="ECO:0000256" key="3">
    <source>
        <dbReference type="ARBA" id="ARBA00022553"/>
    </source>
</evidence>
<name>A0A9N9G2M4_9GLOM</name>
<feature type="compositionally biased region" description="Basic residues" evidence="6">
    <location>
        <begin position="541"/>
        <end position="568"/>
    </location>
</feature>
<accession>A0A9N9G2M4</accession>
<reference evidence="8" key="1">
    <citation type="submission" date="2021-06" db="EMBL/GenBank/DDBJ databases">
        <authorList>
            <person name="Kallberg Y."/>
            <person name="Tangrot J."/>
            <person name="Rosling A."/>
        </authorList>
    </citation>
    <scope>NUCLEOTIDE SEQUENCE</scope>
    <source>
        <strain evidence="8">CL551</strain>
    </source>
</reference>
<evidence type="ECO:0000256" key="6">
    <source>
        <dbReference type="SAM" id="MobiDB-lite"/>
    </source>
</evidence>
<feature type="compositionally biased region" description="Basic and acidic residues" evidence="6">
    <location>
        <begin position="1"/>
        <end position="15"/>
    </location>
</feature>
<comment type="similarity">
    <text evidence="2">Belongs to the SAS10 family.</text>
</comment>
<dbReference type="PANTHER" id="PTHR13237">
    <property type="entry name" value="SOMETHING ABOUT SILENCING PROTEIN 10-RELATED"/>
    <property type="match status" value="1"/>
</dbReference>